<comment type="similarity">
    <text evidence="1">Belongs to the bacterial sugar transferase family.</text>
</comment>
<feature type="transmembrane region" description="Helical" evidence="2">
    <location>
        <begin position="430"/>
        <end position="449"/>
    </location>
</feature>
<feature type="transmembrane region" description="Helical" evidence="2">
    <location>
        <begin position="51"/>
        <end position="74"/>
    </location>
</feature>
<dbReference type="AlphaFoldDB" id="A0A9C9JZ76"/>
<evidence type="ECO:0000256" key="1">
    <source>
        <dbReference type="ARBA" id="ARBA00006464"/>
    </source>
</evidence>
<feature type="domain" description="Bacterial sugar transferase" evidence="3">
    <location>
        <begin position="46"/>
        <end position="234"/>
    </location>
</feature>
<keyword evidence="2" id="KW-0472">Membrane</keyword>
<feature type="transmembrane region" description="Helical" evidence="2">
    <location>
        <begin position="352"/>
        <end position="373"/>
    </location>
</feature>
<proteinExistence type="inferred from homology"/>
<evidence type="ECO:0000259" key="4">
    <source>
        <dbReference type="Pfam" id="PF04892"/>
    </source>
</evidence>
<feature type="transmembrane region" description="Helical" evidence="2">
    <location>
        <begin position="294"/>
        <end position="317"/>
    </location>
</feature>
<dbReference type="Proteomes" id="UP000885826">
    <property type="component" value="Unassembled WGS sequence"/>
</dbReference>
<dbReference type="InterPro" id="IPR003362">
    <property type="entry name" value="Bact_transf"/>
</dbReference>
<keyword evidence="2" id="KW-0812">Transmembrane</keyword>
<comment type="caution">
    <text evidence="5">The sequence shown here is derived from an EMBL/GenBank/DDBJ whole genome shotgun (WGS) entry which is preliminary data.</text>
</comment>
<dbReference type="InterPro" id="IPR006976">
    <property type="entry name" value="VanZ-like"/>
</dbReference>
<feature type="transmembrane region" description="Helical" evidence="2">
    <location>
        <begin position="541"/>
        <end position="560"/>
    </location>
</feature>
<organism evidence="5 6">
    <name type="scientific">candidate division WOR-3 bacterium</name>
    <dbReference type="NCBI Taxonomy" id="2052148"/>
    <lineage>
        <taxon>Bacteria</taxon>
        <taxon>Bacteria division WOR-3</taxon>
    </lineage>
</organism>
<dbReference type="PANTHER" id="PTHR30576">
    <property type="entry name" value="COLANIC BIOSYNTHESIS UDP-GLUCOSE LIPID CARRIER TRANSFERASE"/>
    <property type="match status" value="1"/>
</dbReference>
<sequence>MKRDDYHRLFKEMTADDPFHKRAVSRHYFSEAAAQNPAMERDSIPKRVFDILLAGVGLIFSAWIWVLIWIAIILEDGLPVIIRQERIGKNGRLFKSYKFRSMKKYTLQEKISLQAQENDPRVTCVGRILRKCALDELPQLLNILFGDMSFVGPRALLPMEKEVHECTNGGVCDVRKIPGYKERIKVKPGLTGVAQIWAPRDIPRRHKFKYDLFYIKKRSFFFDIKLILLSFLITFTGTWERRGLKLGLLNRNSALSPSFFRQSVVPALPLILFLIGFFPLLAALNNFARQWTTFTAIVSFVRFFAPETDLITIGMLINMGRDSIHLILYGTLTLLTFYAYRAGRKKLSLDDFIYPGIFVVFFAIADEIAQHFIPNRGSSVLDCLVDGLSAVLVLLILCRHYKSKVVGDSSLLRRINGIFSNSRVWEFIRAWSPVGIFLIFFFLTANVFLTNRNTLAFIKYAVNLVAPQANLGRVCMYVGKCRDYSHIIIYAFLTCLVFRGFNGQAKKRCLRYGIYAGILVLFLGIVDEMTQGLFRGRSSSLTDWLIDVVGVVVGFTLIWFRNSLRVSKAVEQKN</sequence>
<evidence type="ECO:0000313" key="6">
    <source>
        <dbReference type="Proteomes" id="UP000885826"/>
    </source>
</evidence>
<feature type="domain" description="VanZ-like" evidence="4">
    <location>
        <begin position="437"/>
        <end position="560"/>
    </location>
</feature>
<protein>
    <recommendedName>
        <fullName evidence="7">Bacterial sugar transferase domain-containing protein</fullName>
    </recommendedName>
</protein>
<evidence type="ECO:0008006" key="7">
    <source>
        <dbReference type="Google" id="ProtNLM"/>
    </source>
</evidence>
<dbReference type="Pfam" id="PF02397">
    <property type="entry name" value="Bac_transf"/>
    <property type="match status" value="1"/>
</dbReference>
<gene>
    <name evidence="5" type="ORF">ENI34_01570</name>
</gene>
<feature type="transmembrane region" description="Helical" evidence="2">
    <location>
        <begin position="509"/>
        <end position="526"/>
    </location>
</feature>
<keyword evidence="2" id="KW-1133">Transmembrane helix</keyword>
<reference evidence="5" key="1">
    <citation type="journal article" date="2020" name="mSystems">
        <title>Genome- and Community-Level Interaction Insights into Carbon Utilization and Element Cycling Functions of Hydrothermarchaeota in Hydrothermal Sediment.</title>
        <authorList>
            <person name="Zhou Z."/>
            <person name="Liu Y."/>
            <person name="Xu W."/>
            <person name="Pan J."/>
            <person name="Luo Z.H."/>
            <person name="Li M."/>
        </authorList>
    </citation>
    <scope>NUCLEOTIDE SEQUENCE</scope>
    <source>
        <strain evidence="5">HyVt-388</strain>
    </source>
</reference>
<feature type="transmembrane region" description="Helical" evidence="2">
    <location>
        <begin position="323"/>
        <end position="340"/>
    </location>
</feature>
<feature type="transmembrane region" description="Helical" evidence="2">
    <location>
        <begin position="259"/>
        <end position="282"/>
    </location>
</feature>
<dbReference type="NCBIfam" id="NF037970">
    <property type="entry name" value="vanZ_1"/>
    <property type="match status" value="2"/>
</dbReference>
<evidence type="ECO:0000259" key="3">
    <source>
        <dbReference type="Pfam" id="PF02397"/>
    </source>
</evidence>
<dbReference type="Pfam" id="PF04892">
    <property type="entry name" value="VanZ"/>
    <property type="match status" value="1"/>
</dbReference>
<dbReference type="PANTHER" id="PTHR30576:SF0">
    <property type="entry name" value="UNDECAPRENYL-PHOSPHATE N-ACETYLGALACTOSAMINYL 1-PHOSPHATE TRANSFERASE-RELATED"/>
    <property type="match status" value="1"/>
</dbReference>
<name>A0A9C9JZ76_UNCW3</name>
<accession>A0A9C9JZ76</accession>
<evidence type="ECO:0000256" key="2">
    <source>
        <dbReference type="SAM" id="Phobius"/>
    </source>
</evidence>
<evidence type="ECO:0000313" key="5">
    <source>
        <dbReference type="EMBL" id="HEC77817.1"/>
    </source>
</evidence>
<dbReference type="GO" id="GO:0016780">
    <property type="term" value="F:phosphotransferase activity, for other substituted phosphate groups"/>
    <property type="evidence" value="ECO:0007669"/>
    <property type="project" value="TreeGrafter"/>
</dbReference>
<dbReference type="EMBL" id="DRIG01000020">
    <property type="protein sequence ID" value="HEC77817.1"/>
    <property type="molecule type" value="Genomic_DNA"/>
</dbReference>